<protein>
    <submittedName>
        <fullName evidence="1">Uncharacterized protein</fullName>
    </submittedName>
</protein>
<proteinExistence type="predicted"/>
<organism evidence="1 2">
    <name type="scientific">Acrocarpospora phusangensis</name>
    <dbReference type="NCBI Taxonomy" id="1070424"/>
    <lineage>
        <taxon>Bacteria</taxon>
        <taxon>Bacillati</taxon>
        <taxon>Actinomycetota</taxon>
        <taxon>Actinomycetes</taxon>
        <taxon>Streptosporangiales</taxon>
        <taxon>Streptosporangiaceae</taxon>
        <taxon>Acrocarpospora</taxon>
    </lineage>
</organism>
<keyword evidence="2" id="KW-1185">Reference proteome</keyword>
<dbReference type="AlphaFoldDB" id="A0A919UP08"/>
<evidence type="ECO:0000313" key="1">
    <source>
        <dbReference type="EMBL" id="GIH29101.1"/>
    </source>
</evidence>
<evidence type="ECO:0000313" key="2">
    <source>
        <dbReference type="Proteomes" id="UP000640052"/>
    </source>
</evidence>
<sequence length="170" mass="18214">MAFKTWTVGEVLASADLNRYAVQQNHVIKAADESVASSTVMQNDDHLLLPVAANTRYLVDSLVKYFGEDLADMKFGWTAPAGATLDWYSDAYWTGTSDSGKVMREVRTLAQTQSCGCSGASFTFAAALRGTLNVGGTAGNLQLQWAQVTSNGTANQVLTGSLLRVTRLVP</sequence>
<comment type="caution">
    <text evidence="1">The sequence shown here is derived from an EMBL/GenBank/DDBJ whole genome shotgun (WGS) entry which is preliminary data.</text>
</comment>
<gene>
    <name evidence="1" type="ORF">Aph01nite_74110</name>
</gene>
<dbReference type="Proteomes" id="UP000640052">
    <property type="component" value="Unassembled WGS sequence"/>
</dbReference>
<dbReference type="EMBL" id="BOOA01000108">
    <property type="protein sequence ID" value="GIH29101.1"/>
    <property type="molecule type" value="Genomic_DNA"/>
</dbReference>
<accession>A0A919UP08</accession>
<dbReference type="RefSeq" id="WP_204045718.1">
    <property type="nucleotide sequence ID" value="NZ_BOOA01000108.1"/>
</dbReference>
<name>A0A919UP08_9ACTN</name>
<reference evidence="1" key="1">
    <citation type="submission" date="2021-01" db="EMBL/GenBank/DDBJ databases">
        <title>Whole genome shotgun sequence of Acrocarpospora phusangensis NBRC 108782.</title>
        <authorList>
            <person name="Komaki H."/>
            <person name="Tamura T."/>
        </authorList>
    </citation>
    <scope>NUCLEOTIDE SEQUENCE</scope>
    <source>
        <strain evidence="1">NBRC 108782</strain>
    </source>
</reference>